<sequence>MALSQAYCKVWKRILEFCREDQNGQTGSLTAQTTLLACLRVNKTLFILTAGHLYRSPIIRNIENFFSGINQLSTLYIVPRRVPTNEEEYRDVCMDFLRAGNTKLPLLLKAEKLQILALTSGTLLVNETDRNPIARARAVQRKVIERGTSILESIPFFLPSIMPKLQSITIGNQLFPLTRLGSKINRTFEREKLPLIENSIWKLRPKYWCEYTHCTQDEIGHADDPLYHLQSYLRSNVRSPQARVDWIGARTPQVVNAHCDDFTHYFYLVPGTINRITHFRDYELRRWLWPKYSVPRSQPDGRLEEVTFDPAVDGNVGPREPIELKFEAENIPYQYPQDIHGGMADEIIKKLSDILGSSRERIIQTTDNRDLETLDRETIIEIYGLEKFHPPWDTRPEELMEAPLRITIVDAEIDDSSWSKYYYSRYTASEVEHVEETQREHLKALETMMKQLMGIDTEAGTWTGETHPNKGKVAPTIKLLLATDYPGCEACGAGKNDKWLMDPRLPPSYAQWA</sequence>
<dbReference type="Proteomes" id="UP000094020">
    <property type="component" value="Chromosome 9"/>
</dbReference>
<reference evidence="1" key="3">
    <citation type="submission" date="2016-07" db="EMBL/GenBank/DDBJ databases">
        <title>Evolution of pathogenesis and genome organization in the Tremellales.</title>
        <authorList>
            <person name="Cuomo C."/>
            <person name="Litvintseva A."/>
            <person name="Heitman J."/>
            <person name="Chen Y."/>
            <person name="Sun S."/>
            <person name="Springer D."/>
            <person name="Dromer F."/>
            <person name="Young S."/>
            <person name="Zeng Q."/>
            <person name="Chapman S."/>
            <person name="Gujja S."/>
            <person name="Saif S."/>
            <person name="Birren B."/>
        </authorList>
    </citation>
    <scope>NUCLEOTIDE SEQUENCE</scope>
    <source>
        <strain evidence="1">CBS 10737</strain>
    </source>
</reference>
<dbReference type="KEGG" id="kpin:30175777"/>
<gene>
    <name evidence="1" type="ORF">I206_07408</name>
    <name evidence="2" type="ORF">I206_106703</name>
</gene>
<reference evidence="2" key="4">
    <citation type="submission" date="2024-02" db="EMBL/GenBank/DDBJ databases">
        <title>Comparative genomics of Cryptococcus and Kwoniella reveals pathogenesis evolution and contrasting modes of karyotype evolution via chromosome fusion or intercentromeric recombination.</title>
        <authorList>
            <person name="Coelho M.A."/>
            <person name="David-Palma M."/>
            <person name="Shea T."/>
            <person name="Bowers K."/>
            <person name="McGinley-Smith S."/>
            <person name="Mohammad A.W."/>
            <person name="Gnirke A."/>
            <person name="Yurkov A.M."/>
            <person name="Nowrousian M."/>
            <person name="Sun S."/>
            <person name="Cuomo C.A."/>
            <person name="Heitman J."/>
        </authorList>
    </citation>
    <scope>NUCLEOTIDE SEQUENCE</scope>
    <source>
        <strain evidence="2">CBS 10737</strain>
    </source>
</reference>
<evidence type="ECO:0000313" key="1">
    <source>
        <dbReference type="EMBL" id="OCF46555.1"/>
    </source>
</evidence>
<dbReference type="RefSeq" id="XP_019007774.1">
    <property type="nucleotide sequence ID" value="XM_019159102.1"/>
</dbReference>
<reference evidence="1" key="1">
    <citation type="submission" date="2013-07" db="EMBL/GenBank/DDBJ databases">
        <title>The Genome Sequence of Cryptococcus pinus CBS10737.</title>
        <authorList>
            <consortium name="The Broad Institute Genome Sequencing Platform"/>
            <person name="Cuomo C."/>
            <person name="Litvintseva A."/>
            <person name="Chen Y."/>
            <person name="Heitman J."/>
            <person name="Sun S."/>
            <person name="Springer D."/>
            <person name="Dromer F."/>
            <person name="Young S.K."/>
            <person name="Zeng Q."/>
            <person name="Gargeya S."/>
            <person name="Fitzgerald M."/>
            <person name="Abouelleil A."/>
            <person name="Alvarado L."/>
            <person name="Berlin A.M."/>
            <person name="Chapman S.B."/>
            <person name="Dewar J."/>
            <person name="Goldberg J."/>
            <person name="Griggs A."/>
            <person name="Gujja S."/>
            <person name="Hansen M."/>
            <person name="Howarth C."/>
            <person name="Imamovic A."/>
            <person name="Larimer J."/>
            <person name="McCowan C."/>
            <person name="Murphy C."/>
            <person name="Pearson M."/>
            <person name="Priest M."/>
            <person name="Roberts A."/>
            <person name="Saif S."/>
            <person name="Shea T."/>
            <person name="Sykes S."/>
            <person name="Wortman J."/>
            <person name="Nusbaum C."/>
            <person name="Birren B."/>
        </authorList>
    </citation>
    <scope>NUCLEOTIDE SEQUENCE [LARGE SCALE GENOMIC DNA]</scope>
    <source>
        <strain evidence="1">CBS 10737</strain>
    </source>
</reference>
<dbReference type="AlphaFoldDB" id="A0A1B9HTF6"/>
<evidence type="ECO:0000313" key="2">
    <source>
        <dbReference type="EMBL" id="WWC72739.1"/>
    </source>
</evidence>
<proteinExistence type="predicted"/>
<name>A0A1B9HTF6_9TREE</name>
<dbReference type="EMBL" id="CP144527">
    <property type="protein sequence ID" value="WWC72739.1"/>
    <property type="molecule type" value="Genomic_DNA"/>
</dbReference>
<accession>A0A1B9HTF6</accession>
<keyword evidence="3" id="KW-1185">Reference proteome</keyword>
<dbReference type="EMBL" id="KI894016">
    <property type="protein sequence ID" value="OCF46555.1"/>
    <property type="molecule type" value="Genomic_DNA"/>
</dbReference>
<evidence type="ECO:0000313" key="3">
    <source>
        <dbReference type="Proteomes" id="UP000094020"/>
    </source>
</evidence>
<dbReference type="GeneID" id="30175777"/>
<protein>
    <submittedName>
        <fullName evidence="1">Uncharacterized protein</fullName>
    </submittedName>
</protein>
<reference evidence="2" key="2">
    <citation type="submission" date="2013-07" db="EMBL/GenBank/DDBJ databases">
        <authorList>
            <consortium name="The Broad Institute Genome Sequencing Platform"/>
            <person name="Cuomo C."/>
            <person name="Litvintseva A."/>
            <person name="Chen Y."/>
            <person name="Heitman J."/>
            <person name="Sun S."/>
            <person name="Springer D."/>
            <person name="Dromer F."/>
            <person name="Young S.K."/>
            <person name="Zeng Q."/>
            <person name="Gargeya S."/>
            <person name="Fitzgerald M."/>
            <person name="Abouelleil A."/>
            <person name="Alvarado L."/>
            <person name="Berlin A.M."/>
            <person name="Chapman S.B."/>
            <person name="Dewar J."/>
            <person name="Goldberg J."/>
            <person name="Griggs A."/>
            <person name="Gujja S."/>
            <person name="Hansen M."/>
            <person name="Howarth C."/>
            <person name="Imamovic A."/>
            <person name="Larimer J."/>
            <person name="McCowan C."/>
            <person name="Murphy C."/>
            <person name="Pearson M."/>
            <person name="Priest M."/>
            <person name="Roberts A."/>
            <person name="Saif S."/>
            <person name="Shea T."/>
            <person name="Sykes S."/>
            <person name="Wortman J."/>
            <person name="Nusbaum C."/>
            <person name="Birren B."/>
        </authorList>
    </citation>
    <scope>NUCLEOTIDE SEQUENCE</scope>
    <source>
        <strain evidence="2">CBS 10737</strain>
    </source>
</reference>
<organism evidence="1">
    <name type="scientific">Kwoniella pini CBS 10737</name>
    <dbReference type="NCBI Taxonomy" id="1296096"/>
    <lineage>
        <taxon>Eukaryota</taxon>
        <taxon>Fungi</taxon>
        <taxon>Dikarya</taxon>
        <taxon>Basidiomycota</taxon>
        <taxon>Agaricomycotina</taxon>
        <taxon>Tremellomycetes</taxon>
        <taxon>Tremellales</taxon>
        <taxon>Cryptococcaceae</taxon>
        <taxon>Kwoniella</taxon>
    </lineage>
</organism>